<dbReference type="GO" id="GO:0005524">
    <property type="term" value="F:ATP binding"/>
    <property type="evidence" value="ECO:0007669"/>
    <property type="project" value="UniProtKB-KW"/>
</dbReference>
<reference evidence="7" key="1">
    <citation type="journal article" date="2019" name="Int. J. Syst. Evol. Microbiol.">
        <title>The Global Catalogue of Microorganisms (GCM) 10K type strain sequencing project: providing services to taxonomists for standard genome sequencing and annotation.</title>
        <authorList>
            <consortium name="The Broad Institute Genomics Platform"/>
            <consortium name="The Broad Institute Genome Sequencing Center for Infectious Disease"/>
            <person name="Wu L."/>
            <person name="Ma J."/>
        </authorList>
    </citation>
    <scope>NUCLEOTIDE SEQUENCE [LARGE SCALE GENOMIC DNA]</scope>
    <source>
        <strain evidence="7">CCUG 53903</strain>
    </source>
</reference>
<proteinExistence type="predicted"/>
<keyword evidence="1" id="KW-0813">Transport</keyword>
<dbReference type="Pfam" id="PF08402">
    <property type="entry name" value="TOBE_2"/>
    <property type="match status" value="1"/>
</dbReference>
<dbReference type="PROSITE" id="PS00211">
    <property type="entry name" value="ABC_TRANSPORTER_1"/>
    <property type="match status" value="1"/>
</dbReference>
<protein>
    <submittedName>
        <fullName evidence="6">ABC transporter ATP-binding protein</fullName>
    </submittedName>
</protein>
<dbReference type="PROSITE" id="PS50893">
    <property type="entry name" value="ABC_TRANSPORTER_2"/>
    <property type="match status" value="1"/>
</dbReference>
<dbReference type="InterPro" id="IPR003439">
    <property type="entry name" value="ABC_transporter-like_ATP-bd"/>
</dbReference>
<dbReference type="PANTHER" id="PTHR42781">
    <property type="entry name" value="SPERMIDINE/PUTRESCINE IMPORT ATP-BINDING PROTEIN POTA"/>
    <property type="match status" value="1"/>
</dbReference>
<dbReference type="RefSeq" id="WP_379517091.1">
    <property type="nucleotide sequence ID" value="NZ_JBHSPA010000031.1"/>
</dbReference>
<feature type="domain" description="ABC transporter" evidence="5">
    <location>
        <begin position="11"/>
        <end position="243"/>
    </location>
</feature>
<dbReference type="InterPro" id="IPR017871">
    <property type="entry name" value="ABC_transporter-like_CS"/>
</dbReference>
<dbReference type="InterPro" id="IPR003593">
    <property type="entry name" value="AAA+_ATPase"/>
</dbReference>
<evidence type="ECO:0000256" key="2">
    <source>
        <dbReference type="ARBA" id="ARBA00022741"/>
    </source>
</evidence>
<dbReference type="Gene3D" id="3.40.50.300">
    <property type="entry name" value="P-loop containing nucleotide triphosphate hydrolases"/>
    <property type="match status" value="1"/>
</dbReference>
<comment type="caution">
    <text evidence="6">The sequence shown here is derived from an EMBL/GenBank/DDBJ whole genome shotgun (WGS) entry which is preliminary data.</text>
</comment>
<feature type="compositionally biased region" description="Polar residues" evidence="4">
    <location>
        <begin position="376"/>
        <end position="385"/>
    </location>
</feature>
<evidence type="ECO:0000313" key="7">
    <source>
        <dbReference type="Proteomes" id="UP001596058"/>
    </source>
</evidence>
<evidence type="ECO:0000313" key="6">
    <source>
        <dbReference type="EMBL" id="MFC5827586.1"/>
    </source>
</evidence>
<dbReference type="Pfam" id="PF00005">
    <property type="entry name" value="ABC_tran"/>
    <property type="match status" value="1"/>
</dbReference>
<dbReference type="EMBL" id="JBHSPA010000031">
    <property type="protein sequence ID" value="MFC5827586.1"/>
    <property type="molecule type" value="Genomic_DNA"/>
</dbReference>
<dbReference type="SMART" id="SM00382">
    <property type="entry name" value="AAA"/>
    <property type="match status" value="1"/>
</dbReference>
<dbReference type="SUPFAM" id="SSF50331">
    <property type="entry name" value="MOP-like"/>
    <property type="match status" value="1"/>
</dbReference>
<evidence type="ECO:0000259" key="5">
    <source>
        <dbReference type="PROSITE" id="PS50893"/>
    </source>
</evidence>
<name>A0ABW1CS15_9ACTN</name>
<evidence type="ECO:0000256" key="3">
    <source>
        <dbReference type="ARBA" id="ARBA00022840"/>
    </source>
</evidence>
<gene>
    <name evidence="6" type="ORF">ACFPZ3_27325</name>
</gene>
<sequence>MTTPAGQGASLQLDRLVKRFGGSGSAAVDEVSLTVKAGEFVAFLGPSGSGKTTTLNMIAGFTPITSGRVLVDGRDVAARPAHRRDLGFVFQHYALFPHLTAAQNIAYPLRRRKVGRQGIATRVREAMELVRLDDLGGRLPAQLSGGQQQRVALARALVYRPRVLLLDEPLGALDRQLREWLQRELKRLHRELGITFVCVTHDQDEALSMADRIAIFDGGRLRQVGTPSGLYRRPDSLFVARFLGESTVLRGCRPGGDGVLGYAGTRLGVPEGVSRSADTVALVLRPESLSLAPRGGDAPACANAVGVDVTDVVYLGHTRRVTVRLPDGTEGSVTQPADDPADWRPGESAWMTWSPRHGAVVPDAGHAASAASATTQIPTIERSQM</sequence>
<dbReference type="InterPro" id="IPR013611">
    <property type="entry name" value="Transp-assoc_OB_typ2"/>
</dbReference>
<evidence type="ECO:0000256" key="4">
    <source>
        <dbReference type="SAM" id="MobiDB-lite"/>
    </source>
</evidence>
<dbReference type="InterPro" id="IPR050093">
    <property type="entry name" value="ABC_SmlMolc_Importer"/>
</dbReference>
<organism evidence="6 7">
    <name type="scientific">Nonomuraea insulae</name>
    <dbReference type="NCBI Taxonomy" id="1616787"/>
    <lineage>
        <taxon>Bacteria</taxon>
        <taxon>Bacillati</taxon>
        <taxon>Actinomycetota</taxon>
        <taxon>Actinomycetes</taxon>
        <taxon>Streptosporangiales</taxon>
        <taxon>Streptosporangiaceae</taxon>
        <taxon>Nonomuraea</taxon>
    </lineage>
</organism>
<keyword evidence="7" id="KW-1185">Reference proteome</keyword>
<dbReference type="Proteomes" id="UP001596058">
    <property type="component" value="Unassembled WGS sequence"/>
</dbReference>
<dbReference type="InterPro" id="IPR027417">
    <property type="entry name" value="P-loop_NTPase"/>
</dbReference>
<feature type="region of interest" description="Disordered" evidence="4">
    <location>
        <begin position="365"/>
        <end position="385"/>
    </location>
</feature>
<evidence type="ECO:0000256" key="1">
    <source>
        <dbReference type="ARBA" id="ARBA00022448"/>
    </source>
</evidence>
<dbReference type="InterPro" id="IPR008995">
    <property type="entry name" value="Mo/tungstate-bd_C_term_dom"/>
</dbReference>
<dbReference type="SUPFAM" id="SSF52540">
    <property type="entry name" value="P-loop containing nucleoside triphosphate hydrolases"/>
    <property type="match status" value="1"/>
</dbReference>
<keyword evidence="2" id="KW-0547">Nucleotide-binding</keyword>
<dbReference type="PANTHER" id="PTHR42781:SF4">
    <property type="entry name" value="SPERMIDINE_PUTRESCINE IMPORT ATP-BINDING PROTEIN POTA"/>
    <property type="match status" value="1"/>
</dbReference>
<keyword evidence="3 6" id="KW-0067">ATP-binding</keyword>
<accession>A0ABW1CS15</accession>